<dbReference type="PANTHER" id="PTHR43278:SF1">
    <property type="entry name" value="IRON-SULFUR FLAVOPROTEIN MJ1083"/>
    <property type="match status" value="1"/>
</dbReference>
<gene>
    <name evidence="4" type="ORF">LCGC14_0746750</name>
</gene>
<evidence type="ECO:0000256" key="1">
    <source>
        <dbReference type="ARBA" id="ARBA00022630"/>
    </source>
</evidence>
<evidence type="ECO:0000259" key="3">
    <source>
        <dbReference type="Pfam" id="PF03358"/>
    </source>
</evidence>
<accession>A0A0F9TC90</accession>
<evidence type="ECO:0000256" key="2">
    <source>
        <dbReference type="ARBA" id="ARBA00022643"/>
    </source>
</evidence>
<protein>
    <recommendedName>
        <fullName evidence="3">NADPH-dependent FMN reductase-like domain-containing protein</fullName>
    </recommendedName>
</protein>
<dbReference type="PANTHER" id="PTHR43278">
    <property type="entry name" value="NAD(P)H-DEPENDENT FMN-CONTAINING OXIDOREDUCTASE YWQN-RELATED"/>
    <property type="match status" value="1"/>
</dbReference>
<keyword evidence="1" id="KW-0285">Flavoprotein</keyword>
<reference evidence="4" key="1">
    <citation type="journal article" date="2015" name="Nature">
        <title>Complex archaea that bridge the gap between prokaryotes and eukaryotes.</title>
        <authorList>
            <person name="Spang A."/>
            <person name="Saw J.H."/>
            <person name="Jorgensen S.L."/>
            <person name="Zaremba-Niedzwiedzka K."/>
            <person name="Martijn J."/>
            <person name="Lind A.E."/>
            <person name="van Eijk R."/>
            <person name="Schleper C."/>
            <person name="Guy L."/>
            <person name="Ettema T.J."/>
        </authorList>
    </citation>
    <scope>NUCLEOTIDE SEQUENCE</scope>
</reference>
<dbReference type="AlphaFoldDB" id="A0A0F9TC90"/>
<evidence type="ECO:0000313" key="4">
    <source>
        <dbReference type="EMBL" id="KKN39113.1"/>
    </source>
</evidence>
<dbReference type="GO" id="GO:0016491">
    <property type="term" value="F:oxidoreductase activity"/>
    <property type="evidence" value="ECO:0007669"/>
    <property type="project" value="InterPro"/>
</dbReference>
<proteinExistence type="predicted"/>
<dbReference type="Pfam" id="PF03358">
    <property type="entry name" value="FMN_red"/>
    <property type="match status" value="1"/>
</dbReference>
<name>A0A0F9TC90_9ZZZZ</name>
<feature type="domain" description="NADPH-dependent FMN reductase-like" evidence="3">
    <location>
        <begin position="1"/>
        <end position="71"/>
    </location>
</feature>
<dbReference type="EMBL" id="LAZR01001782">
    <property type="protein sequence ID" value="KKN39113.1"/>
    <property type="molecule type" value="Genomic_DNA"/>
</dbReference>
<dbReference type="Gene3D" id="3.40.50.360">
    <property type="match status" value="1"/>
</dbReference>
<dbReference type="InterPro" id="IPR029039">
    <property type="entry name" value="Flavoprotein-like_sf"/>
</dbReference>
<keyword evidence="2" id="KW-0288">FMN</keyword>
<dbReference type="InterPro" id="IPR051796">
    <property type="entry name" value="ISF_SsuE-like"/>
</dbReference>
<dbReference type="InterPro" id="IPR005025">
    <property type="entry name" value="FMN_Rdtase-like_dom"/>
</dbReference>
<organism evidence="4">
    <name type="scientific">marine sediment metagenome</name>
    <dbReference type="NCBI Taxonomy" id="412755"/>
    <lineage>
        <taxon>unclassified sequences</taxon>
        <taxon>metagenomes</taxon>
        <taxon>ecological metagenomes</taxon>
    </lineage>
</organism>
<comment type="caution">
    <text evidence="4">The sequence shown here is derived from an EMBL/GenBank/DDBJ whole genome shotgun (WGS) entry which is preliminary data.</text>
</comment>
<dbReference type="SUPFAM" id="SSF52218">
    <property type="entry name" value="Flavoproteins"/>
    <property type="match status" value="1"/>
</dbReference>
<sequence>MNVIGISGTPRSNGNSEILLKYALKPFKNEEWNIKTFFLSELTINPCNACDSCRETGVCTTNDDMERIFEAFR</sequence>